<dbReference type="Gene3D" id="1.10.10.1100">
    <property type="entry name" value="BFD-like [2Fe-2S]-binding domain"/>
    <property type="match status" value="1"/>
</dbReference>
<dbReference type="Gene3D" id="3.30.413.10">
    <property type="entry name" value="Sulfite Reductase Hemoprotein, domain 1"/>
    <property type="match status" value="1"/>
</dbReference>
<dbReference type="FunFam" id="3.30.413.10:FF:000007">
    <property type="entry name" value="Nitrite reductase [NAD(P)H] large subunit"/>
    <property type="match status" value="1"/>
</dbReference>
<dbReference type="GO" id="GO:0051537">
    <property type="term" value="F:2 iron, 2 sulfur cluster binding"/>
    <property type="evidence" value="ECO:0007669"/>
    <property type="project" value="UniProtKB-KW"/>
</dbReference>
<keyword evidence="15" id="KW-0534">Nitrate assimilation</keyword>
<dbReference type="Gene3D" id="3.50.50.60">
    <property type="entry name" value="FAD/NAD(P)-binding domain"/>
    <property type="match status" value="2"/>
</dbReference>
<keyword evidence="6" id="KW-0004">4Fe-4S</keyword>
<dbReference type="PROSITE" id="PS51296">
    <property type="entry name" value="RIESKE"/>
    <property type="match status" value="1"/>
</dbReference>
<dbReference type="Pfam" id="PF07992">
    <property type="entry name" value="Pyr_redox_2"/>
    <property type="match status" value="1"/>
</dbReference>
<evidence type="ECO:0000256" key="15">
    <source>
        <dbReference type="ARBA" id="ARBA00023063"/>
    </source>
</evidence>
<evidence type="ECO:0000256" key="10">
    <source>
        <dbReference type="ARBA" id="ARBA00022723"/>
    </source>
</evidence>
<dbReference type="InterPro" id="IPR041854">
    <property type="entry name" value="BFD-like_2Fe2S-bd_dom_sf"/>
</dbReference>
<evidence type="ECO:0000256" key="4">
    <source>
        <dbReference type="ARBA" id="ARBA00005096"/>
    </source>
</evidence>
<comment type="cofactor">
    <cofactor evidence="2">
        <name>[4Fe-4S] cluster</name>
        <dbReference type="ChEBI" id="CHEBI:49883"/>
    </cofactor>
</comment>
<dbReference type="NCBIfam" id="TIGR02374">
    <property type="entry name" value="nitri_red_nirB"/>
    <property type="match status" value="1"/>
</dbReference>
<evidence type="ECO:0000256" key="20">
    <source>
        <dbReference type="ARBA" id="ARBA00070300"/>
    </source>
</evidence>
<evidence type="ECO:0000256" key="11">
    <source>
        <dbReference type="ARBA" id="ARBA00022827"/>
    </source>
</evidence>
<dbReference type="SUPFAM" id="SSF56014">
    <property type="entry name" value="Nitrite and sulphite reductase 4Fe-4S domain-like"/>
    <property type="match status" value="1"/>
</dbReference>
<keyword evidence="10" id="KW-0479">Metal-binding</keyword>
<dbReference type="PROSITE" id="PS00365">
    <property type="entry name" value="NIR_SIR"/>
    <property type="match status" value="1"/>
</dbReference>
<keyword evidence="9" id="KW-0001">2Fe-2S</keyword>
<dbReference type="SUPFAM" id="SSF55124">
    <property type="entry name" value="Nitrite/Sulfite reductase N-terminal domain-like"/>
    <property type="match status" value="1"/>
</dbReference>
<evidence type="ECO:0000256" key="1">
    <source>
        <dbReference type="ARBA" id="ARBA00001929"/>
    </source>
</evidence>
<dbReference type="InterPro" id="IPR036188">
    <property type="entry name" value="FAD/NAD-bd_sf"/>
</dbReference>
<name>Q6BH26_DEBHA</name>
<protein>
    <recommendedName>
        <fullName evidence="20">Nitrite reductase [NAD(P)H]</fullName>
        <ecNumber evidence="19">1.7.1.4</ecNumber>
    </recommendedName>
</protein>
<dbReference type="PANTHER" id="PTHR43809:SF1">
    <property type="entry name" value="NITRITE REDUCTASE (NADH) LARGE SUBUNIT"/>
    <property type="match status" value="1"/>
</dbReference>
<dbReference type="Pfam" id="PF03460">
    <property type="entry name" value="NIR_SIR_ferr"/>
    <property type="match status" value="1"/>
</dbReference>
<dbReference type="SUPFAM" id="SSF51905">
    <property type="entry name" value="FAD/NAD(P)-binding domain"/>
    <property type="match status" value="2"/>
</dbReference>
<dbReference type="InterPro" id="IPR012748">
    <property type="entry name" value="Rieske-like_NirD"/>
</dbReference>
<comment type="catalytic activity">
    <reaction evidence="17">
        <text>NH4(+) + 3 NAD(+) + 2 H2O = nitrite + 3 NADH + 5 H(+)</text>
        <dbReference type="Rhea" id="RHEA:24628"/>
        <dbReference type="ChEBI" id="CHEBI:15377"/>
        <dbReference type="ChEBI" id="CHEBI:15378"/>
        <dbReference type="ChEBI" id="CHEBI:16301"/>
        <dbReference type="ChEBI" id="CHEBI:28938"/>
        <dbReference type="ChEBI" id="CHEBI:57540"/>
        <dbReference type="ChEBI" id="CHEBI:57945"/>
        <dbReference type="EC" id="1.7.1.4"/>
    </reaction>
</comment>
<evidence type="ECO:0000256" key="16">
    <source>
        <dbReference type="ARBA" id="ARBA00034078"/>
    </source>
</evidence>
<dbReference type="Gene3D" id="2.102.10.10">
    <property type="entry name" value="Rieske [2Fe-2S] iron-sulphur domain"/>
    <property type="match status" value="1"/>
</dbReference>
<comment type="cofactor">
    <cofactor evidence="3">
        <name>FAD</name>
        <dbReference type="ChEBI" id="CHEBI:57692"/>
    </cofactor>
</comment>
<dbReference type="AlphaFoldDB" id="Q6BH26"/>
<keyword evidence="13" id="KW-0408">Iron</keyword>
<comment type="similarity">
    <text evidence="5">Belongs to the nitrite and sulfite reductase 4Fe-4S domain family.</text>
</comment>
<organism evidence="22 23">
    <name type="scientific">Debaryomyces hansenii (strain ATCC 36239 / CBS 767 / BCRC 21394 / JCM 1990 / NBRC 0083 / IGC 2968)</name>
    <name type="common">Yeast</name>
    <name type="synonym">Torulaspora hansenii</name>
    <dbReference type="NCBI Taxonomy" id="284592"/>
    <lineage>
        <taxon>Eukaryota</taxon>
        <taxon>Fungi</taxon>
        <taxon>Dikarya</taxon>
        <taxon>Ascomycota</taxon>
        <taxon>Saccharomycotina</taxon>
        <taxon>Pichiomycetes</taxon>
        <taxon>Debaryomycetaceae</taxon>
        <taxon>Debaryomyces</taxon>
    </lineage>
</organism>
<gene>
    <name evidence="22" type="ordered locus">DEHA2G21890g</name>
</gene>
<dbReference type="InterPro" id="IPR005117">
    <property type="entry name" value="NiRdtase/SiRdtase_haem-b_fer"/>
</dbReference>
<keyword evidence="7" id="KW-0349">Heme</keyword>
<dbReference type="PRINTS" id="PR00368">
    <property type="entry name" value="FADPNR"/>
</dbReference>
<keyword evidence="23" id="KW-1185">Reference proteome</keyword>
<dbReference type="InterPro" id="IPR023753">
    <property type="entry name" value="FAD/NAD-binding_dom"/>
</dbReference>
<dbReference type="RefSeq" id="XP_462495.2">
    <property type="nucleotide sequence ID" value="XM_462495.1"/>
</dbReference>
<evidence type="ECO:0000259" key="21">
    <source>
        <dbReference type="PROSITE" id="PS51296"/>
    </source>
</evidence>
<evidence type="ECO:0000313" key="22">
    <source>
        <dbReference type="EMBL" id="CAG91005.2"/>
    </source>
</evidence>
<dbReference type="GO" id="GO:0020037">
    <property type="term" value="F:heme binding"/>
    <property type="evidence" value="ECO:0007669"/>
    <property type="project" value="InterPro"/>
</dbReference>
<dbReference type="Gene3D" id="3.30.390.30">
    <property type="match status" value="1"/>
</dbReference>
<dbReference type="OrthoDB" id="432169at2759"/>
<dbReference type="eggNOG" id="KOG1336">
    <property type="taxonomic scope" value="Eukaryota"/>
</dbReference>
<comment type="catalytic activity">
    <reaction evidence="18">
        <text>NH4(+) + 3 NADP(+) + 2 H2O = nitrite + 3 NADPH + 5 H(+)</text>
        <dbReference type="Rhea" id="RHEA:24632"/>
        <dbReference type="ChEBI" id="CHEBI:15377"/>
        <dbReference type="ChEBI" id="CHEBI:15378"/>
        <dbReference type="ChEBI" id="CHEBI:16301"/>
        <dbReference type="ChEBI" id="CHEBI:28938"/>
        <dbReference type="ChEBI" id="CHEBI:57783"/>
        <dbReference type="ChEBI" id="CHEBI:58349"/>
        <dbReference type="EC" id="1.7.1.4"/>
    </reaction>
</comment>
<dbReference type="GO" id="GO:0042128">
    <property type="term" value="P:nitrate assimilation"/>
    <property type="evidence" value="ECO:0007669"/>
    <property type="project" value="UniProtKB-UniPathway"/>
</dbReference>
<proteinExistence type="inferred from homology"/>
<dbReference type="InterPro" id="IPR041575">
    <property type="entry name" value="Rubredoxin_C"/>
</dbReference>
<dbReference type="InterPro" id="IPR006066">
    <property type="entry name" value="NO2/SO3_Rdtase_FeS/sirohaem_BS"/>
</dbReference>
<dbReference type="GO" id="GO:0050661">
    <property type="term" value="F:NADP binding"/>
    <property type="evidence" value="ECO:0007669"/>
    <property type="project" value="InterPro"/>
</dbReference>
<evidence type="ECO:0000256" key="19">
    <source>
        <dbReference type="ARBA" id="ARBA00066907"/>
    </source>
</evidence>
<dbReference type="GO" id="GO:0008942">
    <property type="term" value="F:nitrite reductase [NAD(P)H] activity"/>
    <property type="evidence" value="ECO:0007669"/>
    <property type="project" value="UniProtKB-EC"/>
</dbReference>
<keyword evidence="12" id="KW-0560">Oxidoreductase</keyword>
<comment type="cofactor">
    <cofactor evidence="1">
        <name>siroheme</name>
        <dbReference type="ChEBI" id="CHEBI:60052"/>
    </cofactor>
</comment>
<evidence type="ECO:0000256" key="13">
    <source>
        <dbReference type="ARBA" id="ARBA00023004"/>
    </source>
</evidence>
<evidence type="ECO:0000256" key="7">
    <source>
        <dbReference type="ARBA" id="ARBA00022617"/>
    </source>
</evidence>
<dbReference type="FunFam" id="1.10.10.1100:FF:000002">
    <property type="entry name" value="Nitrite reductase large subunit"/>
    <property type="match status" value="1"/>
</dbReference>
<evidence type="ECO:0000256" key="17">
    <source>
        <dbReference type="ARBA" id="ARBA00050114"/>
    </source>
</evidence>
<dbReference type="GO" id="GO:0050660">
    <property type="term" value="F:flavin adenine dinucleotide binding"/>
    <property type="evidence" value="ECO:0007669"/>
    <property type="project" value="InterPro"/>
</dbReference>
<dbReference type="Pfam" id="PF18267">
    <property type="entry name" value="Rubredoxin_C"/>
    <property type="match status" value="1"/>
</dbReference>
<evidence type="ECO:0000256" key="18">
    <source>
        <dbReference type="ARBA" id="ARBA00051413"/>
    </source>
</evidence>
<dbReference type="NCBIfam" id="NF011565">
    <property type="entry name" value="PRK14989.1"/>
    <property type="match status" value="1"/>
</dbReference>
<evidence type="ECO:0000256" key="12">
    <source>
        <dbReference type="ARBA" id="ARBA00023002"/>
    </source>
</evidence>
<dbReference type="SUPFAM" id="SSF50022">
    <property type="entry name" value="ISP domain"/>
    <property type="match status" value="1"/>
</dbReference>
<dbReference type="InterPro" id="IPR036922">
    <property type="entry name" value="Rieske_2Fe-2S_sf"/>
</dbReference>
<dbReference type="PRINTS" id="PR00397">
    <property type="entry name" value="SIROHAEM"/>
</dbReference>
<evidence type="ECO:0000256" key="3">
    <source>
        <dbReference type="ARBA" id="ARBA00001974"/>
    </source>
</evidence>
<dbReference type="STRING" id="284592.Q6BH26"/>
<dbReference type="InterPro" id="IPR006067">
    <property type="entry name" value="NO2/SO3_Rdtase_4Fe4S_dom"/>
</dbReference>
<dbReference type="InterPro" id="IPR017941">
    <property type="entry name" value="Rieske_2Fe-2S"/>
</dbReference>
<dbReference type="GO" id="GO:0015980">
    <property type="term" value="P:energy derivation by oxidation of organic compounds"/>
    <property type="evidence" value="ECO:0007669"/>
    <property type="project" value="UniProtKB-ARBA"/>
</dbReference>
<dbReference type="PANTHER" id="PTHR43809">
    <property type="entry name" value="NITRITE REDUCTASE (NADH) LARGE SUBUNIT"/>
    <property type="match status" value="1"/>
</dbReference>
<evidence type="ECO:0000256" key="14">
    <source>
        <dbReference type="ARBA" id="ARBA00023014"/>
    </source>
</evidence>
<dbReference type="Pfam" id="PF01077">
    <property type="entry name" value="NIR_SIR"/>
    <property type="match status" value="1"/>
</dbReference>
<dbReference type="InterPro" id="IPR036136">
    <property type="entry name" value="Nit/Sulf_reduc_fer-like_dom_sf"/>
</dbReference>
<sequence>MKTSDDNISFSKGGVPPTSKEISVLKDDCNKKHIIIVGFGMVGFAFLEKMLVDDTAGEYRLTIIGDEPHLAYNRVGLTEYFEHQDFDKLLLAPHSFYDQKNADTCEYRVNQKVTKIEKEHKYIETSNAKRYHYDYLVLATGSYAVLPIDLFPRSQSNEFCDLKSCRKLGCFVYRTIDDLNAMISFSETIRSTIKKPVLKRAVIVGGGLLGLEAAKALLDMECYDEVTIVHRSKWLLSQQLDEKGGNLLTERIAEMGVKLRTDTTINKLQYDHCTSSFEVQYNNGDVEICQLLCYTIGIKPQDILARSSGLKVAKKGGIEVDNFMKTSNRYIYAIGECASWNNQTFGLIAPGVMMADILSFNLIQAKYHSERQFTKPDIGTRLKLMGVNVASFGDYFADKNGPSRLPKGYKIKKVKSLVYDDPIEANYTKLLLSYDGKYLLGGILVGDTTQFTKLASITKSGKPLEKPASTFIIGQSNSENNDVDDLPDDTQVCSCHNVTKGKLIEKIKSGTCNSLGELKSCTKAGTACGGCEPTIKVILDTEMKKMGKNISKALCIHYKESRQDLFSLIMVKRYKSFKEVMSHLGVDPCALGCEICKPTIASILATLFNRHILETNLHGLQDTNDKYLGNIQRNGTYSIVPRMSAGEVTPEKLVAIGEIARKYDLYTKITGAQRVDLFGASKSDLPKIWEELGKYGFESGQAYGKSLRNVKSCVGSTWCRYGIGDSVGLALRLEERYKGIRSPHKMKGGVSGCVRDCAEFHSKDFGLCAVQNGFNLYVGGNGGMKPAHAQLLKADVPPDQVIPLLDRYLMFYFRTADRLQRTARWLENLDGGIEYLREVVVYDKLGIAMELEKQMNQLVSQYFDEWAAAVDSYKYSNIFKQFVNTDKAQETVEIIRDRGQRRPVDWPEYEVTKEVFKDTKWSSLSWVKVCQSKELPNSEAGSSANVLISDTQIAVYRLNGKLFASQNMCGHKRAFVLSQGILSMDGNKNTYISCPLHKKNYIIDKASDKAGSCTNDASQSVALFDVMESNGEVFVKLPPIEELDKVLGTSRWKVRKQESESNGSIATYKNIDEAFNIKVPIRKPIPSVGCSGGPELDW</sequence>
<comment type="pathway">
    <text evidence="4">Nitrogen metabolism; nitrate reduction (assimilation).</text>
</comment>
<evidence type="ECO:0000256" key="2">
    <source>
        <dbReference type="ARBA" id="ARBA00001966"/>
    </source>
</evidence>
<evidence type="ECO:0000256" key="9">
    <source>
        <dbReference type="ARBA" id="ARBA00022714"/>
    </source>
</evidence>
<evidence type="ECO:0000256" key="5">
    <source>
        <dbReference type="ARBA" id="ARBA00010429"/>
    </source>
</evidence>
<dbReference type="OMA" id="MWGGVTN"/>
<dbReference type="Pfam" id="PF04324">
    <property type="entry name" value="Fer2_BFD"/>
    <property type="match status" value="1"/>
</dbReference>
<dbReference type="UniPathway" id="UPA00653"/>
<evidence type="ECO:0000256" key="6">
    <source>
        <dbReference type="ARBA" id="ARBA00022485"/>
    </source>
</evidence>
<dbReference type="NCBIfam" id="TIGR02378">
    <property type="entry name" value="nirD_assim_sml"/>
    <property type="match status" value="1"/>
</dbReference>
<comment type="cofactor">
    <cofactor evidence="16">
        <name>[2Fe-2S] cluster</name>
        <dbReference type="ChEBI" id="CHEBI:190135"/>
    </cofactor>
</comment>
<dbReference type="GeneID" id="2905445"/>
<dbReference type="Proteomes" id="UP000000599">
    <property type="component" value="Chromosome G"/>
</dbReference>
<accession>Q6BH26</accession>
<dbReference type="InterPro" id="IPR045854">
    <property type="entry name" value="NO2/SO3_Rdtase_4Fe4S_sf"/>
</dbReference>
<dbReference type="KEGG" id="dha:DEHA2G21890g"/>
<dbReference type="GO" id="GO:0051539">
    <property type="term" value="F:4 iron, 4 sulfur cluster binding"/>
    <property type="evidence" value="ECO:0007669"/>
    <property type="project" value="UniProtKB-KW"/>
</dbReference>
<dbReference type="EMBL" id="CR382139">
    <property type="protein sequence ID" value="CAG91005.2"/>
    <property type="molecule type" value="Genomic_DNA"/>
</dbReference>
<evidence type="ECO:0000313" key="23">
    <source>
        <dbReference type="Proteomes" id="UP000000599"/>
    </source>
</evidence>
<reference evidence="22 23" key="1">
    <citation type="journal article" date="2004" name="Nature">
        <title>Genome evolution in yeasts.</title>
        <authorList>
            <consortium name="Genolevures"/>
            <person name="Dujon B."/>
            <person name="Sherman D."/>
            <person name="Fischer G."/>
            <person name="Durrens P."/>
            <person name="Casaregola S."/>
            <person name="Lafontaine I."/>
            <person name="de Montigny J."/>
            <person name="Marck C."/>
            <person name="Neuveglise C."/>
            <person name="Talla E."/>
            <person name="Goffard N."/>
            <person name="Frangeul L."/>
            <person name="Aigle M."/>
            <person name="Anthouard V."/>
            <person name="Babour A."/>
            <person name="Barbe V."/>
            <person name="Barnay S."/>
            <person name="Blanchin S."/>
            <person name="Beckerich J.M."/>
            <person name="Beyne E."/>
            <person name="Bleykasten C."/>
            <person name="Boisrame A."/>
            <person name="Boyer J."/>
            <person name="Cattolico L."/>
            <person name="Confanioleri F."/>
            <person name="de Daruvar A."/>
            <person name="Despons L."/>
            <person name="Fabre E."/>
            <person name="Fairhead C."/>
            <person name="Ferry-Dumazet H."/>
            <person name="Groppi A."/>
            <person name="Hantraye F."/>
            <person name="Hennequin C."/>
            <person name="Jauniaux N."/>
            <person name="Joyet P."/>
            <person name="Kachouri R."/>
            <person name="Kerrest A."/>
            <person name="Koszul R."/>
            <person name="Lemaire M."/>
            <person name="Lesur I."/>
            <person name="Ma L."/>
            <person name="Muller H."/>
            <person name="Nicaud J.M."/>
            <person name="Nikolski M."/>
            <person name="Oztas S."/>
            <person name="Ozier-Kalogeropoulos O."/>
            <person name="Pellenz S."/>
            <person name="Potier S."/>
            <person name="Richard G.F."/>
            <person name="Straub M.L."/>
            <person name="Suleau A."/>
            <person name="Swennene D."/>
            <person name="Tekaia F."/>
            <person name="Wesolowski-Louvel M."/>
            <person name="Westhof E."/>
            <person name="Wirth B."/>
            <person name="Zeniou-Meyer M."/>
            <person name="Zivanovic I."/>
            <person name="Bolotin-Fukuhara M."/>
            <person name="Thierry A."/>
            <person name="Bouchier C."/>
            <person name="Caudron B."/>
            <person name="Scarpelli C."/>
            <person name="Gaillardin C."/>
            <person name="Weissenbach J."/>
            <person name="Wincker P."/>
            <person name="Souciet J.L."/>
        </authorList>
    </citation>
    <scope>NUCLEOTIDE SEQUENCE [LARGE SCALE GENOMIC DNA]</scope>
    <source>
        <strain evidence="23">ATCC 36239 / CBS 767 / BCRC 21394 / JCM 1990 / NBRC 0083 / IGC 2968</strain>
    </source>
</reference>
<dbReference type="InterPro" id="IPR012744">
    <property type="entry name" value="Nitri_red_NirB"/>
</dbReference>
<dbReference type="EC" id="1.7.1.4" evidence="19"/>
<dbReference type="InterPro" id="IPR007419">
    <property type="entry name" value="BFD-like_2Fe2S-bd_dom"/>
</dbReference>
<keyword evidence="8" id="KW-0285">Flavoprotein</keyword>
<feature type="domain" description="Rieske" evidence="21">
    <location>
        <begin position="926"/>
        <end position="1035"/>
    </location>
</feature>
<dbReference type="Pfam" id="PF13806">
    <property type="entry name" value="Rieske_2"/>
    <property type="match status" value="1"/>
</dbReference>
<keyword evidence="11" id="KW-0274">FAD</keyword>
<dbReference type="GO" id="GO:0046872">
    <property type="term" value="F:metal ion binding"/>
    <property type="evidence" value="ECO:0007669"/>
    <property type="project" value="UniProtKB-KW"/>
</dbReference>
<dbReference type="InParanoid" id="Q6BH26"/>
<dbReference type="InterPro" id="IPR016156">
    <property type="entry name" value="FAD/NAD-linked_Rdtase_dimer_sf"/>
</dbReference>
<dbReference type="InterPro" id="IPR052034">
    <property type="entry name" value="NasD-like"/>
</dbReference>
<dbReference type="HOGENOM" id="CLU_003291_0_0_1"/>
<evidence type="ECO:0000256" key="8">
    <source>
        <dbReference type="ARBA" id="ARBA00022630"/>
    </source>
</evidence>
<keyword evidence="14" id="KW-0411">Iron-sulfur</keyword>